<keyword evidence="1" id="KW-0732">Signal</keyword>
<reference evidence="2" key="2">
    <citation type="journal article" date="2019" name="IMA Fungus">
        <title>Genome sequencing and comparison of five Tilletia species to identify candidate genes for the detection of regulated species infecting wheat.</title>
        <authorList>
            <person name="Nguyen H.D.T."/>
            <person name="Sultana T."/>
            <person name="Kesanakurti P."/>
            <person name="Hambleton S."/>
        </authorList>
    </citation>
    <scope>NUCLEOTIDE SEQUENCE</scope>
    <source>
        <strain evidence="2">DAOMC 236422</strain>
    </source>
</reference>
<evidence type="ECO:0008006" key="4">
    <source>
        <dbReference type="Google" id="ProtNLM"/>
    </source>
</evidence>
<keyword evidence="3" id="KW-1185">Reference proteome</keyword>
<reference evidence="2" key="1">
    <citation type="submission" date="2016-04" db="EMBL/GenBank/DDBJ databases">
        <authorList>
            <person name="Nguyen H.D."/>
            <person name="Samba Siva P."/>
            <person name="Cullis J."/>
            <person name="Levesque C.A."/>
            <person name="Hambleton S."/>
        </authorList>
    </citation>
    <scope>NUCLEOTIDE SEQUENCE</scope>
    <source>
        <strain evidence="2">DAOMC 236422</strain>
    </source>
</reference>
<gene>
    <name evidence="2" type="ORF">A4X09_0g4581</name>
</gene>
<feature type="chain" id="PRO_5036445785" description="Dolichyl-diphosphooligosaccharide--protein glycosyltransferase subunit 2" evidence="1">
    <location>
        <begin position="19"/>
        <end position="125"/>
    </location>
</feature>
<evidence type="ECO:0000313" key="3">
    <source>
        <dbReference type="Proteomes" id="UP000078113"/>
    </source>
</evidence>
<organism evidence="2 3">
    <name type="scientific">Tilletia walkeri</name>
    <dbReference type="NCBI Taxonomy" id="117179"/>
    <lineage>
        <taxon>Eukaryota</taxon>
        <taxon>Fungi</taxon>
        <taxon>Dikarya</taxon>
        <taxon>Basidiomycota</taxon>
        <taxon>Ustilaginomycotina</taxon>
        <taxon>Exobasidiomycetes</taxon>
        <taxon>Tilletiales</taxon>
        <taxon>Tilletiaceae</taxon>
        <taxon>Tilletia</taxon>
    </lineage>
</organism>
<evidence type="ECO:0000313" key="2">
    <source>
        <dbReference type="EMBL" id="KAE8267770.1"/>
    </source>
</evidence>
<dbReference type="Proteomes" id="UP000078113">
    <property type="component" value="Unassembled WGS sequence"/>
</dbReference>
<dbReference type="Gene3D" id="1.20.1280.140">
    <property type="match status" value="1"/>
</dbReference>
<feature type="signal peptide" evidence="1">
    <location>
        <begin position="1"/>
        <end position="18"/>
    </location>
</feature>
<protein>
    <recommendedName>
        <fullName evidence="4">Dolichyl-diphosphooligosaccharide--protein glycosyltransferase subunit 2</fullName>
    </recommendedName>
</protein>
<proteinExistence type="predicted"/>
<name>A0A8X7N8K2_9BASI</name>
<dbReference type="AlphaFoldDB" id="A0A8X7N8K2"/>
<accession>A0A8X7N8K2</accession>
<dbReference type="EMBL" id="LWDG02000199">
    <property type="protein sequence ID" value="KAE8267770.1"/>
    <property type="molecule type" value="Genomic_DNA"/>
</dbReference>
<sequence>MNFAIAVISAILIAGVTSKAPSRTSTPPVISVTATHAQELLSILSKAYVNVTGASQRLVALEPAFKKLGVASIAKTDVNSLATATNDFCATLVFKAPSSVKLSASALTGKYNSAISFVVAAYASD</sequence>
<evidence type="ECO:0000256" key="1">
    <source>
        <dbReference type="SAM" id="SignalP"/>
    </source>
</evidence>
<comment type="caution">
    <text evidence="2">The sequence shown here is derived from an EMBL/GenBank/DDBJ whole genome shotgun (WGS) entry which is preliminary data.</text>
</comment>